<dbReference type="SMART" id="SM00028">
    <property type="entry name" value="TPR"/>
    <property type="match status" value="4"/>
</dbReference>
<dbReference type="PANTHER" id="PTHR45641:SF19">
    <property type="entry name" value="NEPHROCYSTIN-3"/>
    <property type="match status" value="1"/>
</dbReference>
<dbReference type="Pfam" id="PF07719">
    <property type="entry name" value="TPR_2"/>
    <property type="match status" value="1"/>
</dbReference>
<proteinExistence type="inferred from homology"/>
<dbReference type="Gene3D" id="3.90.176.10">
    <property type="entry name" value="Toxin ADP-ribosyltransferase, Chain A, domain 1"/>
    <property type="match status" value="1"/>
</dbReference>
<dbReference type="InterPro" id="IPR000768">
    <property type="entry name" value="ART"/>
</dbReference>
<keyword evidence="9" id="KW-0520">NAD</keyword>
<keyword evidence="4" id="KW-0548">Nucleotidyltransferase</keyword>
<evidence type="ECO:0000313" key="11">
    <source>
        <dbReference type="EMBL" id="CAF1614777.1"/>
    </source>
</evidence>
<dbReference type="PROSITE" id="PS51996">
    <property type="entry name" value="TR_MART"/>
    <property type="match status" value="1"/>
</dbReference>
<evidence type="ECO:0000256" key="8">
    <source>
        <dbReference type="PROSITE-ProRule" id="PRU00339"/>
    </source>
</evidence>
<dbReference type="Pfam" id="PF13424">
    <property type="entry name" value="TPR_12"/>
    <property type="match status" value="1"/>
</dbReference>
<dbReference type="Proteomes" id="UP000663828">
    <property type="component" value="Unassembled WGS sequence"/>
</dbReference>
<dbReference type="GO" id="GO:0016779">
    <property type="term" value="F:nucleotidyltransferase activity"/>
    <property type="evidence" value="ECO:0007669"/>
    <property type="project" value="UniProtKB-KW"/>
</dbReference>
<evidence type="ECO:0000256" key="2">
    <source>
        <dbReference type="ARBA" id="ARBA00022676"/>
    </source>
</evidence>
<evidence type="ECO:0000313" key="10">
    <source>
        <dbReference type="EMBL" id="CAF1373510.1"/>
    </source>
</evidence>
<dbReference type="InterPro" id="IPR011990">
    <property type="entry name" value="TPR-like_helical_dom_sf"/>
</dbReference>
<evidence type="ECO:0000256" key="4">
    <source>
        <dbReference type="ARBA" id="ARBA00022695"/>
    </source>
</evidence>
<comment type="caution">
    <text evidence="10">The sequence shown here is derived from an EMBL/GenBank/DDBJ whole genome shotgun (WGS) entry which is preliminary data.</text>
</comment>
<feature type="repeat" description="TPR" evidence="8">
    <location>
        <begin position="472"/>
        <end position="505"/>
    </location>
</feature>
<keyword evidence="6 8" id="KW-0802">TPR repeat</keyword>
<protein>
    <recommendedName>
        <fullName evidence="9">NAD(P)(+)--arginine ADP-ribosyltransferase</fullName>
        <ecNumber evidence="9">2.4.2.31</ecNumber>
    </recommendedName>
    <alternativeName>
        <fullName evidence="9">Mono(ADP-ribosyl)transferase</fullName>
    </alternativeName>
</protein>
<dbReference type="Gene3D" id="1.25.40.10">
    <property type="entry name" value="Tetratricopeptide repeat domain"/>
    <property type="match status" value="3"/>
</dbReference>
<dbReference type="SUPFAM" id="SSF48452">
    <property type="entry name" value="TPR-like"/>
    <property type="match status" value="2"/>
</dbReference>
<dbReference type="AlphaFoldDB" id="A0A815IUL5"/>
<organism evidence="10 13">
    <name type="scientific">Adineta ricciae</name>
    <name type="common">Rotifer</name>
    <dbReference type="NCBI Taxonomy" id="249248"/>
    <lineage>
        <taxon>Eukaryota</taxon>
        <taxon>Metazoa</taxon>
        <taxon>Spiralia</taxon>
        <taxon>Gnathifera</taxon>
        <taxon>Rotifera</taxon>
        <taxon>Eurotatoria</taxon>
        <taxon>Bdelloidea</taxon>
        <taxon>Adinetida</taxon>
        <taxon>Adinetidae</taxon>
        <taxon>Adineta</taxon>
    </lineage>
</organism>
<keyword evidence="5" id="KW-0677">Repeat</keyword>
<dbReference type="EMBL" id="CAJNOJ010000290">
    <property type="protein sequence ID" value="CAF1373510.1"/>
    <property type="molecule type" value="Genomic_DNA"/>
</dbReference>
<keyword evidence="3 9" id="KW-0808">Transferase</keyword>
<evidence type="ECO:0000256" key="3">
    <source>
        <dbReference type="ARBA" id="ARBA00022679"/>
    </source>
</evidence>
<evidence type="ECO:0000256" key="9">
    <source>
        <dbReference type="RuleBase" id="RU361228"/>
    </source>
</evidence>
<accession>A0A815IUL5</accession>
<comment type="catalytic activity">
    <reaction evidence="7 9">
        <text>L-arginyl-[protein] + NAD(+) = N(omega)-(ADP-D-ribosyl)-L-arginyl-[protein] + nicotinamide + H(+)</text>
        <dbReference type="Rhea" id="RHEA:19149"/>
        <dbReference type="Rhea" id="RHEA-COMP:10532"/>
        <dbReference type="Rhea" id="RHEA-COMP:15087"/>
        <dbReference type="ChEBI" id="CHEBI:15378"/>
        <dbReference type="ChEBI" id="CHEBI:17154"/>
        <dbReference type="ChEBI" id="CHEBI:29965"/>
        <dbReference type="ChEBI" id="CHEBI:57540"/>
        <dbReference type="ChEBI" id="CHEBI:142554"/>
        <dbReference type="EC" id="2.4.2.31"/>
    </reaction>
</comment>
<keyword evidence="2 9" id="KW-0328">Glycosyltransferase</keyword>
<dbReference type="InterPro" id="IPR013105">
    <property type="entry name" value="TPR_2"/>
</dbReference>
<dbReference type="Proteomes" id="UP000663852">
    <property type="component" value="Unassembled WGS sequence"/>
</dbReference>
<evidence type="ECO:0000256" key="5">
    <source>
        <dbReference type="ARBA" id="ARBA00022737"/>
    </source>
</evidence>
<dbReference type="InterPro" id="IPR019734">
    <property type="entry name" value="TPR_rpt"/>
</dbReference>
<dbReference type="Pfam" id="PF01129">
    <property type="entry name" value="ART"/>
    <property type="match status" value="1"/>
</dbReference>
<evidence type="ECO:0000256" key="1">
    <source>
        <dbReference type="ARBA" id="ARBA00009558"/>
    </source>
</evidence>
<sequence>MSQLNRKSNRSDRFSRRPSSLRTGITIILYNGSNLESNEGEKINNCIRALDNCYIFHCTNNSKCIKYLKRAQRHEYIVIVFNVNSGLISPTQIAELCQYKQIQHIFIISLMSEQNASTDTDLSVYTRNEVNLIVGVFRDCDSLEIRLQQLISEVNESDDDLFTFVNQSEKALRNLRDELGPYIWSQTYRVILGAMPYNSLDAKRDMLIECRACCYFSKHDLKTIDEFRRTYTATNAIYWYTKSCFLYRIINRALRTEDNMVLYKFRFFIIDLCARLEEKALAKVDCTQPFSVYRGSKLRRDEVEKLEVGSLVATNSFFSSSKHLSTAQNFIGISSNVDTSPSRGRHDRYQYVLFKIDIDLHNSPDVVVADVSSESAVPDENEMLFNLGTTFVIADIRYDDMQRVWSIRMTSSSEAAKLMQEYRQHVQSRFVETKPAILFGHFTSEISSNYHGALNYFHRLLRSTSWNDEDRPDIYYCLGRVYRAMGKHEQAITYLRAALLLQRRLLPDAGRVYGRMLSCLGSVFCESGDSLRGKRLYEQAMLIYQGILPKNHYEFGFHLNRLANVYWQLGQYELTSNLLKSTLLFVENTMPEKSSAHAQTLHIMGLAQRSLNNRKDAIHYFQESIKVRESSQANDHPYVARTCYELSELYAEENNYSMALEYAHKSLRIRELKLPQNHPQRQQSIDLVERLNHLYHEAECL</sequence>
<feature type="repeat" description="TPR" evidence="8">
    <location>
        <begin position="598"/>
        <end position="631"/>
    </location>
</feature>
<evidence type="ECO:0000256" key="7">
    <source>
        <dbReference type="ARBA" id="ARBA00047597"/>
    </source>
</evidence>
<evidence type="ECO:0000313" key="12">
    <source>
        <dbReference type="Proteomes" id="UP000663828"/>
    </source>
</evidence>
<reference evidence="10" key="1">
    <citation type="submission" date="2021-02" db="EMBL/GenBank/DDBJ databases">
        <authorList>
            <person name="Nowell W R."/>
        </authorList>
    </citation>
    <scope>NUCLEOTIDE SEQUENCE</scope>
</reference>
<dbReference type="GO" id="GO:0106274">
    <property type="term" value="F:NAD+-protein-arginine ADP-ribosyltransferase activity"/>
    <property type="evidence" value="ECO:0007669"/>
    <property type="project" value="UniProtKB-EC"/>
</dbReference>
<dbReference type="PANTHER" id="PTHR45641">
    <property type="entry name" value="TETRATRICOPEPTIDE REPEAT PROTEIN (AFU_ORTHOLOGUE AFUA_6G03870)"/>
    <property type="match status" value="1"/>
</dbReference>
<name>A0A815IUL5_ADIRI</name>
<evidence type="ECO:0000313" key="13">
    <source>
        <dbReference type="Proteomes" id="UP000663852"/>
    </source>
</evidence>
<gene>
    <name evidence="10" type="ORF">EDS130_LOCUS34515</name>
    <name evidence="11" type="ORF">XAT740_LOCUS49400</name>
</gene>
<dbReference type="EC" id="2.4.2.31" evidence="9"/>
<evidence type="ECO:0000256" key="6">
    <source>
        <dbReference type="ARBA" id="ARBA00022803"/>
    </source>
</evidence>
<comment type="similarity">
    <text evidence="1 9">Belongs to the Arg-specific ADP-ribosyltransferase family.</text>
</comment>
<dbReference type="PROSITE" id="PS50005">
    <property type="entry name" value="TPR"/>
    <property type="match status" value="2"/>
</dbReference>
<keyword evidence="12" id="KW-1185">Reference proteome</keyword>
<dbReference type="SUPFAM" id="SSF56399">
    <property type="entry name" value="ADP-ribosylation"/>
    <property type="match status" value="1"/>
</dbReference>
<dbReference type="EMBL" id="CAJNOR010007304">
    <property type="protein sequence ID" value="CAF1614777.1"/>
    <property type="molecule type" value="Genomic_DNA"/>
</dbReference>
<keyword evidence="9" id="KW-0521">NADP</keyword>